<dbReference type="SUPFAM" id="SSF53067">
    <property type="entry name" value="Actin-like ATPase domain"/>
    <property type="match status" value="1"/>
</dbReference>
<keyword evidence="3" id="KW-1185">Reference proteome</keyword>
<dbReference type="Gene3D" id="3.30.420.40">
    <property type="match status" value="1"/>
</dbReference>
<keyword evidence="1" id="KW-0472">Membrane</keyword>
<dbReference type="RefSeq" id="WP_342629384.1">
    <property type="nucleotide sequence ID" value="NZ_CP152276.1"/>
</dbReference>
<name>A0ABZ3D8W7_9PROT</name>
<dbReference type="PANTHER" id="PTHR40278:SF1">
    <property type="entry name" value="DNA UTILIZATION PROTEIN HOFN"/>
    <property type="match status" value="1"/>
</dbReference>
<reference evidence="2 3" key="1">
    <citation type="submission" date="2024-04" db="EMBL/GenBank/DDBJ databases">
        <title>Complete genome sequence of Nguyenibacter vanlangesis HBCM-1154, a strain capable of nitrogen fixation, IAA production, and phosphorus solubilization isolated from sugarcane soil.</title>
        <authorList>
            <person name="MY HANH P."/>
        </authorList>
    </citation>
    <scope>NUCLEOTIDE SEQUENCE [LARGE SCALE GENOMIC DNA]</scope>
    <source>
        <strain evidence="2 3">HBCM 1154</strain>
    </source>
</reference>
<dbReference type="InterPro" id="IPR043129">
    <property type="entry name" value="ATPase_NBD"/>
</dbReference>
<feature type="transmembrane region" description="Helical" evidence="1">
    <location>
        <begin position="217"/>
        <end position="236"/>
    </location>
</feature>
<evidence type="ECO:0000256" key="1">
    <source>
        <dbReference type="SAM" id="Phobius"/>
    </source>
</evidence>
<protein>
    <submittedName>
        <fullName evidence="2">PilN domain-containing protein</fullName>
    </submittedName>
</protein>
<evidence type="ECO:0000313" key="2">
    <source>
        <dbReference type="EMBL" id="XAE44065.1"/>
    </source>
</evidence>
<dbReference type="EMBL" id="CP152276">
    <property type="protein sequence ID" value="XAE44065.1"/>
    <property type="molecule type" value="Genomic_DNA"/>
</dbReference>
<dbReference type="Proteomes" id="UP001449795">
    <property type="component" value="Chromosome"/>
</dbReference>
<dbReference type="InterPro" id="IPR007813">
    <property type="entry name" value="PilN"/>
</dbReference>
<dbReference type="Gene3D" id="3.30.1490.300">
    <property type="match status" value="1"/>
</dbReference>
<dbReference type="InterPro" id="IPR052534">
    <property type="entry name" value="Extracell_DNA_Util/SecSys_Comp"/>
</dbReference>
<dbReference type="Pfam" id="PF05137">
    <property type="entry name" value="PilN"/>
    <property type="match status" value="1"/>
</dbReference>
<proteinExistence type="predicted"/>
<dbReference type="PANTHER" id="PTHR40278">
    <property type="entry name" value="DNA UTILIZATION PROTEIN HOFN"/>
    <property type="match status" value="1"/>
</dbReference>
<keyword evidence="1" id="KW-1133">Transmembrane helix</keyword>
<sequence length="363" mass="38723">MTASGTVARDMFAWWWRQVRDLVPGRARLARLSSRPVLVAAWDGASLALFLDRNGGLAPLGAYGPSDAGDTGDIDGTDDTGDADARAACRAALAALAGRDRPAETVLRLPPGMVMQREVTLPAATESGLDSVLAYEMDRLTPFPAGAILYSHDIIRRDPELNQLRIMLSVVPRASVAPAVQMLERIGLQPDRLEDAARAVRIPLKARRASGLKDARVAAAAGIALLPALLVAALFWRQSAERTALSARIAALRPAAQQAALLRRQVEDRQAGVTVIAGARRQWGDPLAVLAVTTQVLPDDSFLTDLILRQGQLIISGQSSEATGLIQALSRDPAFRNPSFVAPVTRVSGQNASLFSIRADVGR</sequence>
<gene>
    <name evidence="2" type="ORF">AAC691_06430</name>
</gene>
<accession>A0ABZ3D8W7</accession>
<evidence type="ECO:0000313" key="3">
    <source>
        <dbReference type="Proteomes" id="UP001449795"/>
    </source>
</evidence>
<organism evidence="2 3">
    <name type="scientific">Nguyenibacter vanlangensis</name>
    <dbReference type="NCBI Taxonomy" id="1216886"/>
    <lineage>
        <taxon>Bacteria</taxon>
        <taxon>Pseudomonadati</taxon>
        <taxon>Pseudomonadota</taxon>
        <taxon>Alphaproteobacteria</taxon>
        <taxon>Acetobacterales</taxon>
        <taxon>Acetobacteraceae</taxon>
        <taxon>Nguyenibacter</taxon>
    </lineage>
</organism>
<keyword evidence="1" id="KW-0812">Transmembrane</keyword>